<keyword evidence="2 7" id="KW-0813">Transport</keyword>
<evidence type="ECO:0000256" key="5">
    <source>
        <dbReference type="ARBA" id="ARBA00022989"/>
    </source>
</evidence>
<gene>
    <name evidence="9" type="ORF">K340107D12_03650</name>
</gene>
<feature type="transmembrane region" description="Helical" evidence="7">
    <location>
        <begin position="21"/>
        <end position="42"/>
    </location>
</feature>
<keyword evidence="10" id="KW-1185">Reference proteome</keyword>
<feature type="domain" description="ABC transmembrane type-1" evidence="8">
    <location>
        <begin position="82"/>
        <end position="284"/>
    </location>
</feature>
<evidence type="ECO:0000256" key="6">
    <source>
        <dbReference type="ARBA" id="ARBA00023136"/>
    </source>
</evidence>
<feature type="transmembrane region" description="Helical" evidence="7">
    <location>
        <begin position="117"/>
        <end position="137"/>
    </location>
</feature>
<feature type="transmembrane region" description="Helical" evidence="7">
    <location>
        <begin position="85"/>
        <end position="105"/>
    </location>
</feature>
<dbReference type="CDD" id="cd06261">
    <property type="entry name" value="TM_PBP2"/>
    <property type="match status" value="1"/>
</dbReference>
<dbReference type="PANTHER" id="PTHR43744">
    <property type="entry name" value="ABC TRANSPORTER PERMEASE PROTEIN MG189-RELATED-RELATED"/>
    <property type="match status" value="1"/>
</dbReference>
<evidence type="ECO:0000256" key="7">
    <source>
        <dbReference type="RuleBase" id="RU363032"/>
    </source>
</evidence>
<comment type="similarity">
    <text evidence="7">Belongs to the binding-protein-dependent transport system permease family.</text>
</comment>
<protein>
    <submittedName>
        <fullName evidence="9">Carbohydrate ABC transporter permease</fullName>
    </submittedName>
</protein>
<organism evidence="9 10">
    <name type="scientific">Blautia parvula</name>
    <dbReference type="NCBI Taxonomy" id="2877527"/>
    <lineage>
        <taxon>Bacteria</taxon>
        <taxon>Bacillati</taxon>
        <taxon>Bacillota</taxon>
        <taxon>Clostridia</taxon>
        <taxon>Lachnospirales</taxon>
        <taxon>Lachnospiraceae</taxon>
        <taxon>Blautia</taxon>
    </lineage>
</organism>
<dbReference type="InterPro" id="IPR000515">
    <property type="entry name" value="MetI-like"/>
</dbReference>
<dbReference type="Gene3D" id="1.10.3720.10">
    <property type="entry name" value="MetI-like"/>
    <property type="match status" value="1"/>
</dbReference>
<feature type="transmembrane region" description="Helical" evidence="7">
    <location>
        <begin position="266"/>
        <end position="284"/>
    </location>
</feature>
<dbReference type="InterPro" id="IPR035906">
    <property type="entry name" value="MetI-like_sf"/>
</dbReference>
<dbReference type="PANTHER" id="PTHR43744:SF9">
    <property type="entry name" value="POLYGALACTURONAN_RHAMNOGALACTURONAN TRANSPORT SYSTEM PERMEASE PROTEIN YTCP"/>
    <property type="match status" value="1"/>
</dbReference>
<dbReference type="Proteomes" id="UP001600941">
    <property type="component" value="Unassembled WGS sequence"/>
</dbReference>
<dbReference type="EMBL" id="BAABZQ010000001">
    <property type="protein sequence ID" value="GAA6497549.1"/>
    <property type="molecule type" value="Genomic_DNA"/>
</dbReference>
<feature type="transmembrane region" description="Helical" evidence="7">
    <location>
        <begin position="190"/>
        <end position="212"/>
    </location>
</feature>
<dbReference type="Pfam" id="PF00528">
    <property type="entry name" value="BPD_transp_1"/>
    <property type="match status" value="1"/>
</dbReference>
<evidence type="ECO:0000256" key="3">
    <source>
        <dbReference type="ARBA" id="ARBA00022475"/>
    </source>
</evidence>
<dbReference type="SUPFAM" id="SSF161098">
    <property type="entry name" value="MetI-like"/>
    <property type="match status" value="1"/>
</dbReference>
<comment type="caution">
    <text evidence="9">The sequence shown here is derived from an EMBL/GenBank/DDBJ whole genome shotgun (WGS) entry which is preliminary data.</text>
</comment>
<dbReference type="PROSITE" id="PS50928">
    <property type="entry name" value="ABC_TM1"/>
    <property type="match status" value="1"/>
</dbReference>
<name>A0ABQ0BLY7_9FIRM</name>
<dbReference type="RefSeq" id="WP_033140021.1">
    <property type="nucleotide sequence ID" value="NZ_AP031413.1"/>
</dbReference>
<evidence type="ECO:0000256" key="4">
    <source>
        <dbReference type="ARBA" id="ARBA00022692"/>
    </source>
</evidence>
<evidence type="ECO:0000256" key="2">
    <source>
        <dbReference type="ARBA" id="ARBA00022448"/>
    </source>
</evidence>
<keyword evidence="3" id="KW-1003">Cell membrane</keyword>
<comment type="subcellular location">
    <subcellularLocation>
        <location evidence="1 7">Cell membrane</location>
        <topology evidence="1 7">Multi-pass membrane protein</topology>
    </subcellularLocation>
</comment>
<evidence type="ECO:0000313" key="9">
    <source>
        <dbReference type="EMBL" id="GAA6497549.1"/>
    </source>
</evidence>
<proteinExistence type="inferred from homology"/>
<reference evidence="9 10" key="1">
    <citation type="submission" date="2024-04" db="EMBL/GenBank/DDBJ databases">
        <title>Defined microbial consortia suppress multidrug-resistant proinflammatory Enterobacteriaceae via ecological control.</title>
        <authorList>
            <person name="Furuichi M."/>
            <person name="Kawaguchi T."/>
            <person name="Pust M."/>
            <person name="Yasuma K."/>
            <person name="Plichta D."/>
            <person name="Hasegawa N."/>
            <person name="Ohya T."/>
            <person name="Bhattarai S."/>
            <person name="Sasajima S."/>
            <person name="Aoto Y."/>
            <person name="Tuganbaev T."/>
            <person name="Yaginuma M."/>
            <person name="Ueda M."/>
            <person name="Okahashi N."/>
            <person name="Amafuji K."/>
            <person name="Kiridooshi Y."/>
            <person name="Sugita K."/>
            <person name="Strazar M."/>
            <person name="Skelly A."/>
            <person name="Suda W."/>
            <person name="Hattori M."/>
            <person name="Nakamoto N."/>
            <person name="Caballero S."/>
            <person name="Norman J."/>
            <person name="Olle B."/>
            <person name="Tanoue T."/>
            <person name="Arita M."/>
            <person name="Bucci V."/>
            <person name="Atarashi K."/>
            <person name="Xavier R."/>
            <person name="Honda K."/>
        </authorList>
    </citation>
    <scope>NUCLEOTIDE SEQUENCE [LARGE SCALE GENOMIC DNA]</scope>
    <source>
        <strain evidence="10">k34-0107-D12</strain>
    </source>
</reference>
<evidence type="ECO:0000256" key="1">
    <source>
        <dbReference type="ARBA" id="ARBA00004651"/>
    </source>
</evidence>
<keyword evidence="6 7" id="KW-0472">Membrane</keyword>
<evidence type="ECO:0000313" key="10">
    <source>
        <dbReference type="Proteomes" id="UP001600941"/>
    </source>
</evidence>
<keyword evidence="5 7" id="KW-1133">Transmembrane helix</keyword>
<sequence length="299" mass="33721">MAGNKRKQGQVIGMGERVFNAVMIVLGIVITFIALYPIYYVLISSFSKPFFVENGDVLLKIKEFTTASYEAVFKRDGLWTSYGNAIFYTVFGLMANMFFTTTMAYALSKKYLMGRKLLTLFTVFTMWFSAGIIPTYMNFNNLGLLDTRTAIIFGFAIETYNLIIMKSFFEQVPEALEEAAFIDGAGHFRVFWNIYLPLSKPALATVGLFYGISRWNGYFWAMQLLKDDNKIPLQVFLKKLIVERVSNPSDAAIVTKASLTSPTTQVYALIILAIVPMIVVFPFIQRYFKTGLTVGGVKG</sequence>
<accession>A0ABQ0BLY7</accession>
<keyword evidence="4 7" id="KW-0812">Transmembrane</keyword>
<evidence type="ECO:0000259" key="8">
    <source>
        <dbReference type="PROSITE" id="PS50928"/>
    </source>
</evidence>